<dbReference type="Proteomes" id="UP000028302">
    <property type="component" value="Unassembled WGS sequence"/>
</dbReference>
<feature type="binding site" evidence="8">
    <location>
        <position position="17"/>
    </location>
    <ligand>
        <name>NAD(+)</name>
        <dbReference type="ChEBI" id="CHEBI:57540"/>
    </ligand>
</feature>
<evidence type="ECO:0000256" key="5">
    <source>
        <dbReference type="ARBA" id="ARBA00023002"/>
    </source>
</evidence>
<dbReference type="InterPro" id="IPR015955">
    <property type="entry name" value="Lactate_DH/Glyco_Ohase_4_C"/>
</dbReference>
<evidence type="ECO:0000256" key="9">
    <source>
        <dbReference type="PIRSR" id="PIRSR000102-1"/>
    </source>
</evidence>
<dbReference type="SUPFAM" id="SSF51735">
    <property type="entry name" value="NAD(P)-binding Rossmann-fold domains"/>
    <property type="match status" value="1"/>
</dbReference>
<feature type="binding site" evidence="8">
    <location>
        <position position="157"/>
    </location>
    <ligand>
        <name>beta-D-fructose 1,6-bisphosphate</name>
        <dbReference type="ChEBI" id="CHEBI:32966"/>
        <note>allosteric activator</note>
    </ligand>
</feature>
<dbReference type="PATRIC" id="fig|1304275.5.peg.3208"/>
<keyword evidence="14" id="KW-1185">Reference proteome</keyword>
<feature type="binding site" evidence="8">
    <location>
        <begin position="122"/>
        <end position="124"/>
    </location>
    <ligand>
        <name>NAD(+)</name>
        <dbReference type="ChEBI" id="CHEBI:57540"/>
    </ligand>
</feature>
<evidence type="ECO:0000256" key="7">
    <source>
        <dbReference type="ARBA" id="ARBA00049258"/>
    </source>
</evidence>
<dbReference type="GO" id="GO:0005737">
    <property type="term" value="C:cytoplasm"/>
    <property type="evidence" value="ECO:0007669"/>
    <property type="project" value="UniProtKB-SubCell"/>
</dbReference>
<feature type="binding site" evidence="8">
    <location>
        <position position="104"/>
    </location>
    <ligand>
        <name>NAD(+)</name>
        <dbReference type="ChEBI" id="CHEBI:57540"/>
    </ligand>
</feature>
<evidence type="ECO:0000256" key="1">
    <source>
        <dbReference type="ARBA" id="ARBA00003966"/>
    </source>
</evidence>
<dbReference type="EC" id="1.1.1.27" evidence="4 8"/>
<comment type="subcellular location">
    <subcellularLocation>
        <location evidence="8">Cytoplasm</location>
    </subcellularLocation>
</comment>
<keyword evidence="8" id="KW-0597">Phosphoprotein</keyword>
<accession>A0A084IHS8</accession>
<dbReference type="GO" id="GO:0004459">
    <property type="term" value="F:L-lactate dehydrogenase (NAD+) activity"/>
    <property type="evidence" value="ECO:0007669"/>
    <property type="project" value="UniProtKB-UniRule"/>
</dbReference>
<organism evidence="13 14">
    <name type="scientific">Salinisphaera hydrothermalis (strain C41B8)</name>
    <dbReference type="NCBI Taxonomy" id="1304275"/>
    <lineage>
        <taxon>Bacteria</taxon>
        <taxon>Pseudomonadati</taxon>
        <taxon>Pseudomonadota</taxon>
        <taxon>Gammaproteobacteria</taxon>
        <taxon>Salinisphaerales</taxon>
        <taxon>Salinisphaeraceae</taxon>
        <taxon>Salinisphaera</taxon>
    </lineage>
</organism>
<dbReference type="PROSITE" id="PS00064">
    <property type="entry name" value="L_LDH"/>
    <property type="match status" value="1"/>
</dbReference>
<feature type="binding site" evidence="8 10">
    <location>
        <position position="38"/>
    </location>
    <ligand>
        <name>NAD(+)</name>
        <dbReference type="ChEBI" id="CHEBI:57540"/>
    </ligand>
</feature>
<name>A0A084IHS8_SALHC</name>
<dbReference type="InterPro" id="IPR018177">
    <property type="entry name" value="L-lactate_DH_AS"/>
</dbReference>
<feature type="binding site" evidence="10">
    <location>
        <position position="98"/>
    </location>
    <ligand>
        <name>NAD(+)</name>
        <dbReference type="ChEBI" id="CHEBI:57540"/>
    </ligand>
</feature>
<feature type="domain" description="Lactate/malate dehydrogenase N-terminal" evidence="11">
    <location>
        <begin position="8"/>
        <end position="146"/>
    </location>
</feature>
<dbReference type="NCBIfam" id="TIGR01771">
    <property type="entry name" value="L-LDH-NAD"/>
    <property type="match status" value="1"/>
</dbReference>
<gene>
    <name evidence="8" type="primary">ldh</name>
    <name evidence="13" type="ORF">C41B8_15682</name>
</gene>
<evidence type="ECO:0000256" key="2">
    <source>
        <dbReference type="ARBA" id="ARBA00004843"/>
    </source>
</evidence>
<comment type="catalytic activity">
    <reaction evidence="7 8">
        <text>(S)-lactate + NAD(+) = pyruvate + NADH + H(+)</text>
        <dbReference type="Rhea" id="RHEA:23444"/>
        <dbReference type="ChEBI" id="CHEBI:15361"/>
        <dbReference type="ChEBI" id="CHEBI:15378"/>
        <dbReference type="ChEBI" id="CHEBI:16651"/>
        <dbReference type="ChEBI" id="CHEBI:57540"/>
        <dbReference type="ChEBI" id="CHEBI:57945"/>
        <dbReference type="EC" id="1.1.1.27"/>
    </reaction>
</comment>
<dbReference type="Pfam" id="PF02866">
    <property type="entry name" value="Ldh_1_C"/>
    <property type="match status" value="1"/>
</dbReference>
<feature type="binding site" evidence="8">
    <location>
        <position position="68"/>
    </location>
    <ligand>
        <name>NAD(+)</name>
        <dbReference type="ChEBI" id="CHEBI:57540"/>
    </ligand>
</feature>
<dbReference type="Gene3D" id="3.40.50.720">
    <property type="entry name" value="NAD(P)-binding Rossmann-like Domain"/>
    <property type="match status" value="1"/>
</dbReference>
<feature type="active site" description="Proton acceptor" evidence="8 9">
    <location>
        <position position="179"/>
    </location>
</feature>
<keyword evidence="8" id="KW-0963">Cytoplasm</keyword>
<protein>
    <recommendedName>
        <fullName evidence="4 8">L-lactate dehydrogenase</fullName>
        <shortName evidence="8">L-LDH</shortName>
        <ecNumber evidence="4 8">1.1.1.27</ecNumber>
    </recommendedName>
</protein>
<feature type="binding site" evidence="8">
    <location>
        <position position="147"/>
    </location>
    <ligand>
        <name>NAD(+)</name>
        <dbReference type="ChEBI" id="CHEBI:57540"/>
    </ligand>
</feature>
<dbReference type="STRING" id="1304275.C41B8_15682"/>
<dbReference type="NCBIfam" id="NF000824">
    <property type="entry name" value="PRK00066.1"/>
    <property type="match status" value="1"/>
</dbReference>
<feature type="binding site" evidence="8">
    <location>
        <position position="85"/>
    </location>
    <ligand>
        <name>substrate</name>
    </ligand>
</feature>
<keyword evidence="8" id="KW-0021">Allosteric enzyme</keyword>
<dbReference type="RefSeq" id="WP_037340378.1">
    <property type="nucleotide sequence ID" value="NZ_APNK01000034.1"/>
</dbReference>
<comment type="subunit">
    <text evidence="8">Homotetramer.</text>
</comment>
<feature type="modified residue" description="Phosphotyrosine" evidence="8">
    <location>
        <position position="216"/>
    </location>
</feature>
<dbReference type="EMBL" id="APNK01000034">
    <property type="protein sequence ID" value="KEZ76262.1"/>
    <property type="molecule type" value="Genomic_DNA"/>
</dbReference>
<dbReference type="InterPro" id="IPR036291">
    <property type="entry name" value="NAD(P)-bd_dom_sf"/>
</dbReference>
<proteinExistence type="inferred from homology"/>
<feature type="binding site" evidence="10">
    <location>
        <begin position="13"/>
        <end position="18"/>
    </location>
    <ligand>
        <name>NAD(+)</name>
        <dbReference type="ChEBI" id="CHEBI:57540"/>
    </ligand>
</feature>
<sequence length="309" mass="32657">MTVSRTPRIVIIGAGAVGADTAYTLYLRERAPDIVLVDIDAQRARGEALDMQHGQALAGGSRVRAGNYADCAGAAIVIITAGAAQKPGQTREALLERNADIMATIVTEAERYMDPETVLLIATNPVDTLAQVAARHARRPASRVIGSGTVLDSARLRWALGEALAVDARHVHAHVIGEHGDSELVAWSHAHVAGAPIELPAAQCEEIARATRNGAYEVIAAKGHTSYAIALSLDRICAAILNDDHAILTVSTHLDGAYGIDDLYLSVPCVVGRAGIERVIELTLNADERAALARSAAVLRERIVQPVTC</sequence>
<evidence type="ECO:0000256" key="8">
    <source>
        <dbReference type="HAMAP-Rule" id="MF_00488"/>
    </source>
</evidence>
<reference evidence="13 14" key="1">
    <citation type="submission" date="2013-03" db="EMBL/GenBank/DDBJ databases">
        <title>Salinisphaera hydrothermalis C41B8 Genome Sequencing.</title>
        <authorList>
            <person name="Li C."/>
            <person name="Lai Q."/>
            <person name="Shao Z."/>
        </authorList>
    </citation>
    <scope>NUCLEOTIDE SEQUENCE [LARGE SCALE GENOMIC DNA]</scope>
    <source>
        <strain evidence="13 14">C41B8</strain>
    </source>
</reference>
<dbReference type="InterPro" id="IPR001557">
    <property type="entry name" value="L-lactate/malate_DH"/>
</dbReference>
<dbReference type="PRINTS" id="PR00086">
    <property type="entry name" value="LLDHDRGNASE"/>
</dbReference>
<dbReference type="Pfam" id="PF00056">
    <property type="entry name" value="Ldh_1_N"/>
    <property type="match status" value="1"/>
</dbReference>
<keyword evidence="5 8" id="KW-0560">Oxidoreductase</keyword>
<dbReference type="Gene3D" id="3.90.110.10">
    <property type="entry name" value="Lactate dehydrogenase/glycoside hydrolase, family 4, C-terminal"/>
    <property type="match status" value="1"/>
</dbReference>
<dbReference type="GO" id="GO:0006089">
    <property type="term" value="P:lactate metabolic process"/>
    <property type="evidence" value="ECO:0007669"/>
    <property type="project" value="TreeGrafter"/>
</dbReference>
<dbReference type="GO" id="GO:0006096">
    <property type="term" value="P:glycolytic process"/>
    <property type="evidence" value="ECO:0007669"/>
    <property type="project" value="UniProtKB-UniRule"/>
</dbReference>
<dbReference type="PIRSF" id="PIRSF000102">
    <property type="entry name" value="Lac_mal_DH"/>
    <property type="match status" value="1"/>
</dbReference>
<dbReference type="HAMAP" id="MF_00488">
    <property type="entry name" value="Lactate_dehydrog"/>
    <property type="match status" value="1"/>
</dbReference>
<comment type="similarity">
    <text evidence="3 8">Belongs to the LDH/MDH superfamily. LDH family.</text>
</comment>
<dbReference type="UniPathway" id="UPA00554">
    <property type="reaction ID" value="UER00611"/>
</dbReference>
<feature type="binding site" evidence="8">
    <location>
        <begin position="82"/>
        <end position="83"/>
    </location>
    <ligand>
        <name>NAD(+)</name>
        <dbReference type="ChEBI" id="CHEBI:57540"/>
    </ligand>
</feature>
<feature type="binding site" evidence="8">
    <location>
        <position position="43"/>
    </location>
    <ligand>
        <name>NAD(+)</name>
        <dbReference type="ChEBI" id="CHEBI:57540"/>
    </ligand>
</feature>
<feature type="domain" description="Lactate/malate dehydrogenase C-terminal" evidence="12">
    <location>
        <begin position="149"/>
        <end position="304"/>
    </location>
</feature>
<evidence type="ECO:0000256" key="4">
    <source>
        <dbReference type="ARBA" id="ARBA00012967"/>
    </source>
</evidence>
<dbReference type="InterPro" id="IPR001236">
    <property type="entry name" value="Lactate/malate_DH_N"/>
</dbReference>
<feature type="binding site" evidence="8">
    <location>
        <position position="91"/>
    </location>
    <ligand>
        <name>substrate</name>
    </ligand>
</feature>
<dbReference type="OrthoDB" id="9802969at2"/>
<evidence type="ECO:0000256" key="10">
    <source>
        <dbReference type="PIRSR" id="PIRSR000102-3"/>
    </source>
</evidence>
<dbReference type="InterPro" id="IPR011304">
    <property type="entry name" value="L-lactate_DH"/>
</dbReference>
<feature type="binding site" evidence="8">
    <location>
        <position position="172"/>
    </location>
    <ligand>
        <name>beta-D-fructose 1,6-bisphosphate</name>
        <dbReference type="ChEBI" id="CHEBI:32966"/>
        <note>allosteric activator</note>
    </ligand>
</feature>
<keyword evidence="6 8" id="KW-0520">NAD</keyword>
<feature type="binding site" evidence="8">
    <location>
        <begin position="152"/>
        <end position="155"/>
    </location>
    <ligand>
        <name>substrate</name>
    </ligand>
</feature>
<comment type="function">
    <text evidence="1">Catalyzes the reversible oxidation of malate to oxaloacetate.</text>
</comment>
<evidence type="ECO:0000256" key="3">
    <source>
        <dbReference type="ARBA" id="ARBA00006054"/>
    </source>
</evidence>
<evidence type="ECO:0000259" key="12">
    <source>
        <dbReference type="Pfam" id="PF02866"/>
    </source>
</evidence>
<dbReference type="AlphaFoldDB" id="A0A084IHS8"/>
<comment type="pathway">
    <text evidence="2 8">Fermentation; pyruvate fermentation to lactate; (S)-lactate from pyruvate: step 1/1.</text>
</comment>
<comment type="caution">
    <text evidence="13">The sequence shown here is derived from an EMBL/GenBank/DDBJ whole genome shotgun (WGS) entry which is preliminary data.</text>
</comment>
<comment type="function">
    <text evidence="8">Catalyzes the conversion of lactate to pyruvate.</text>
</comment>
<dbReference type="PANTHER" id="PTHR43128">
    <property type="entry name" value="L-2-HYDROXYCARBOXYLATE DEHYDROGENASE (NAD(P)(+))"/>
    <property type="match status" value="1"/>
</dbReference>
<comment type="activity regulation">
    <text evidence="8">Allosterically activated by fructose 1,6-bisphosphate (FBP).</text>
</comment>
<dbReference type="InterPro" id="IPR022383">
    <property type="entry name" value="Lactate/malate_DH_C"/>
</dbReference>
<dbReference type="eggNOG" id="COG0039">
    <property type="taxonomic scope" value="Bacteria"/>
</dbReference>
<evidence type="ECO:0000256" key="6">
    <source>
        <dbReference type="ARBA" id="ARBA00023027"/>
    </source>
</evidence>
<evidence type="ECO:0000313" key="13">
    <source>
        <dbReference type="EMBL" id="KEZ76262.1"/>
    </source>
</evidence>
<dbReference type="SUPFAM" id="SSF56327">
    <property type="entry name" value="LDH C-terminal domain-like"/>
    <property type="match status" value="1"/>
</dbReference>
<evidence type="ECO:0000313" key="14">
    <source>
        <dbReference type="Proteomes" id="UP000028302"/>
    </source>
</evidence>
<feature type="binding site" evidence="8">
    <location>
        <position position="225"/>
    </location>
    <ligand>
        <name>substrate</name>
    </ligand>
</feature>
<dbReference type="PANTHER" id="PTHR43128:SF16">
    <property type="entry name" value="L-LACTATE DEHYDROGENASE"/>
    <property type="match status" value="1"/>
</dbReference>
<feature type="binding site" evidence="8">
    <location>
        <begin position="124"/>
        <end position="127"/>
    </location>
    <ligand>
        <name>substrate</name>
    </ligand>
</feature>
<evidence type="ECO:0000259" key="11">
    <source>
        <dbReference type="Pfam" id="PF00056"/>
    </source>
</evidence>